<keyword evidence="2" id="KW-1185">Reference proteome</keyword>
<dbReference type="AlphaFoldDB" id="L9ZYU2"/>
<sequence length="366" mass="39106">MTTWVESSNTLQDGSPVSRRIKIDEISEEVWFTDNAYAEVSDDVADILANNLDSITKVSEPSDPGTYYNEDNANTTIEIIVEDGTFDAVTAEVGDIDDLSTEQMFVLPTDLSQVSGSDTTLHLHDGTNSITLADGSTTSNVGYYRWDESASGWRQIGQDADTVDGYHGDQLAKLAGDTFTGSVRVDTDGEDALLELLTAAGSQYFPTLHLGGDQDNGIRSQHEPDTGMGRIGTVDAGTFTGILNFDPAAGNASFEHVRDIDVGSYDDSFESALRVLRNGSAVGWLDNSGSNVRLKAAASSSAELINNNNNGLEVTPSDKISLGGNDFGDLAEYSDDTAPSNSTLFFDTTDSQVEYKDSNGTNHVLG</sequence>
<evidence type="ECO:0000313" key="1">
    <source>
        <dbReference type="EMBL" id="ELY91484.1"/>
    </source>
</evidence>
<dbReference type="RefSeq" id="WP_006825886.1">
    <property type="nucleotide sequence ID" value="NZ_AOIL01000037.1"/>
</dbReference>
<protein>
    <submittedName>
        <fullName evidence="1">Uncharacterized protein</fullName>
    </submittedName>
</protein>
<comment type="caution">
    <text evidence="1">The sequence shown here is derived from an EMBL/GenBank/DDBJ whole genome shotgun (WGS) entry which is preliminary data.</text>
</comment>
<proteinExistence type="predicted"/>
<gene>
    <name evidence="1" type="ORF">C484_10666</name>
</gene>
<name>L9ZYU2_9EURY</name>
<evidence type="ECO:0000313" key="2">
    <source>
        <dbReference type="Proteomes" id="UP000011648"/>
    </source>
</evidence>
<dbReference type="Proteomes" id="UP000011648">
    <property type="component" value="Unassembled WGS sequence"/>
</dbReference>
<organism evidence="1 2">
    <name type="scientific">Natrialba taiwanensis DSM 12281</name>
    <dbReference type="NCBI Taxonomy" id="1230458"/>
    <lineage>
        <taxon>Archaea</taxon>
        <taxon>Methanobacteriati</taxon>
        <taxon>Methanobacteriota</taxon>
        <taxon>Stenosarchaea group</taxon>
        <taxon>Halobacteria</taxon>
        <taxon>Halobacteriales</taxon>
        <taxon>Natrialbaceae</taxon>
        <taxon>Natrialba</taxon>
    </lineage>
</organism>
<accession>L9ZYU2</accession>
<reference evidence="1 2" key="1">
    <citation type="journal article" date="2014" name="PLoS Genet.">
        <title>Phylogenetically driven sequencing of extremely halophilic archaea reveals strategies for static and dynamic osmo-response.</title>
        <authorList>
            <person name="Becker E.A."/>
            <person name="Seitzer P.M."/>
            <person name="Tritt A."/>
            <person name="Larsen D."/>
            <person name="Krusor M."/>
            <person name="Yao A.I."/>
            <person name="Wu D."/>
            <person name="Madern D."/>
            <person name="Eisen J.A."/>
            <person name="Darling A.E."/>
            <person name="Facciotti M.T."/>
        </authorList>
    </citation>
    <scope>NUCLEOTIDE SEQUENCE [LARGE SCALE GENOMIC DNA]</scope>
    <source>
        <strain evidence="1 2">DSM 12281</strain>
    </source>
</reference>
<dbReference type="EMBL" id="AOIL01000037">
    <property type="protein sequence ID" value="ELY91484.1"/>
    <property type="molecule type" value="Genomic_DNA"/>
</dbReference>